<dbReference type="InterPro" id="IPR036388">
    <property type="entry name" value="WH-like_DNA-bd_sf"/>
</dbReference>
<dbReference type="SUPFAM" id="SSF88659">
    <property type="entry name" value="Sigma3 and sigma4 domains of RNA polymerase sigma factors"/>
    <property type="match status" value="1"/>
</dbReference>
<feature type="domain" description="RNA polymerase sigma factor 70 region 4 type 2" evidence="6">
    <location>
        <begin position="121"/>
        <end position="169"/>
    </location>
</feature>
<proteinExistence type="inferred from homology"/>
<evidence type="ECO:0000256" key="3">
    <source>
        <dbReference type="ARBA" id="ARBA00023082"/>
    </source>
</evidence>
<reference evidence="7 8" key="1">
    <citation type="submission" date="2017-10" db="EMBL/GenBank/DDBJ databases">
        <title>Draft genome of Lysinibacillus fusiformis strain Juneja, a laboratory-derived pathogen of Drosophila melanogaster.</title>
        <authorList>
            <person name="Smith B.R."/>
            <person name="Unckless R.L."/>
        </authorList>
    </citation>
    <scope>NUCLEOTIDE SEQUENCE [LARGE SCALE GENOMIC DNA]</scope>
    <source>
        <strain evidence="7 8">Juneja</strain>
    </source>
</reference>
<name>A0A2I0V6B9_9BACI</name>
<keyword evidence="4" id="KW-0804">Transcription</keyword>
<evidence type="ECO:0000313" key="8">
    <source>
        <dbReference type="Proteomes" id="UP000234956"/>
    </source>
</evidence>
<evidence type="ECO:0000259" key="5">
    <source>
        <dbReference type="Pfam" id="PF04542"/>
    </source>
</evidence>
<dbReference type="InterPro" id="IPR039425">
    <property type="entry name" value="RNA_pol_sigma-70-like"/>
</dbReference>
<gene>
    <name evidence="7" type="ORF">CRI88_01845</name>
</gene>
<dbReference type="GO" id="GO:0003677">
    <property type="term" value="F:DNA binding"/>
    <property type="evidence" value="ECO:0007669"/>
    <property type="project" value="InterPro"/>
</dbReference>
<dbReference type="CDD" id="cd06171">
    <property type="entry name" value="Sigma70_r4"/>
    <property type="match status" value="1"/>
</dbReference>
<dbReference type="SUPFAM" id="SSF88946">
    <property type="entry name" value="Sigma2 domain of RNA polymerase sigma factors"/>
    <property type="match status" value="1"/>
</dbReference>
<dbReference type="Gene3D" id="1.10.1740.10">
    <property type="match status" value="1"/>
</dbReference>
<keyword evidence="3" id="KW-0731">Sigma factor</keyword>
<dbReference type="InterPro" id="IPR013324">
    <property type="entry name" value="RNA_pol_sigma_r3/r4-like"/>
</dbReference>
<dbReference type="InterPro" id="IPR013249">
    <property type="entry name" value="RNA_pol_sigma70_r4_t2"/>
</dbReference>
<dbReference type="PANTHER" id="PTHR43133:SF60">
    <property type="entry name" value="RNA POLYMERASE SIGMA FACTOR SIGV"/>
    <property type="match status" value="1"/>
</dbReference>
<dbReference type="AlphaFoldDB" id="A0A2I0V6B9"/>
<evidence type="ECO:0000256" key="1">
    <source>
        <dbReference type="ARBA" id="ARBA00010641"/>
    </source>
</evidence>
<evidence type="ECO:0000256" key="2">
    <source>
        <dbReference type="ARBA" id="ARBA00023015"/>
    </source>
</evidence>
<feature type="domain" description="RNA polymerase sigma-70 region 2" evidence="5">
    <location>
        <begin position="16"/>
        <end position="82"/>
    </location>
</feature>
<dbReference type="InterPro" id="IPR013325">
    <property type="entry name" value="RNA_pol_sigma_r2"/>
</dbReference>
<evidence type="ECO:0000313" key="7">
    <source>
        <dbReference type="EMBL" id="PKU53859.1"/>
    </source>
</evidence>
<dbReference type="EMBL" id="PDFK01000001">
    <property type="protein sequence ID" value="PKU53859.1"/>
    <property type="molecule type" value="Genomic_DNA"/>
</dbReference>
<dbReference type="InterPro" id="IPR014284">
    <property type="entry name" value="RNA_pol_sigma-70_dom"/>
</dbReference>
<accession>A0A2I0V6B9</accession>
<comment type="caution">
    <text evidence="7">The sequence shown here is derived from an EMBL/GenBank/DDBJ whole genome shotgun (WGS) entry which is preliminary data.</text>
</comment>
<evidence type="ECO:0000256" key="4">
    <source>
        <dbReference type="ARBA" id="ARBA00023163"/>
    </source>
</evidence>
<dbReference type="GO" id="GO:0006352">
    <property type="term" value="P:DNA-templated transcription initiation"/>
    <property type="evidence" value="ECO:0007669"/>
    <property type="project" value="InterPro"/>
</dbReference>
<dbReference type="GO" id="GO:0016987">
    <property type="term" value="F:sigma factor activity"/>
    <property type="evidence" value="ECO:0007669"/>
    <property type="project" value="UniProtKB-KW"/>
</dbReference>
<evidence type="ECO:0000259" key="6">
    <source>
        <dbReference type="Pfam" id="PF08281"/>
    </source>
</evidence>
<dbReference type="Gene3D" id="1.10.10.10">
    <property type="entry name" value="Winged helix-like DNA-binding domain superfamily/Winged helix DNA-binding domain"/>
    <property type="match status" value="1"/>
</dbReference>
<organism evidence="7 8">
    <name type="scientific">Lysinibacillus fusiformis</name>
    <dbReference type="NCBI Taxonomy" id="28031"/>
    <lineage>
        <taxon>Bacteria</taxon>
        <taxon>Bacillati</taxon>
        <taxon>Bacillota</taxon>
        <taxon>Bacilli</taxon>
        <taxon>Bacillales</taxon>
        <taxon>Bacillaceae</taxon>
        <taxon>Lysinibacillus</taxon>
    </lineage>
</organism>
<dbReference type="NCBIfam" id="NF007220">
    <property type="entry name" value="PRK09639.1-5"/>
    <property type="match status" value="1"/>
</dbReference>
<comment type="similarity">
    <text evidence="1">Belongs to the sigma-70 factor family. ECF subfamily.</text>
</comment>
<protein>
    <submittedName>
        <fullName evidence="7">RNA polymerase sigma factor SigX</fullName>
    </submittedName>
</protein>
<dbReference type="NCBIfam" id="TIGR02937">
    <property type="entry name" value="sigma70-ECF"/>
    <property type="match status" value="1"/>
</dbReference>
<sequence>MERGWSALNDSVFHRLYDAYHQDVFQFLIYLVKNRTLAEDLAHEVYVRVLRSYDQFAGNSSEKTWLFAIAKNVAIDHFRKQAVRQKHSLDFFDWETEQLHSTTPSPEDMLQASDEFMQVASALENCTGDQKMVIIMRYFQDLSIAETAQILDWTEAKVKTTQHRAIKFLRQQLQPIREQEAKRQ</sequence>
<dbReference type="InterPro" id="IPR007627">
    <property type="entry name" value="RNA_pol_sigma70_r2"/>
</dbReference>
<dbReference type="PANTHER" id="PTHR43133">
    <property type="entry name" value="RNA POLYMERASE ECF-TYPE SIGMA FACTO"/>
    <property type="match status" value="1"/>
</dbReference>
<dbReference type="Pfam" id="PF04542">
    <property type="entry name" value="Sigma70_r2"/>
    <property type="match status" value="1"/>
</dbReference>
<keyword evidence="2" id="KW-0805">Transcription regulation</keyword>
<dbReference type="Pfam" id="PF08281">
    <property type="entry name" value="Sigma70_r4_2"/>
    <property type="match status" value="1"/>
</dbReference>
<dbReference type="Proteomes" id="UP000234956">
    <property type="component" value="Unassembled WGS sequence"/>
</dbReference>